<feature type="transmembrane region" description="Helical" evidence="1">
    <location>
        <begin position="44"/>
        <end position="63"/>
    </location>
</feature>
<name>A0A517PWQ8_9PLAN</name>
<keyword evidence="1" id="KW-1133">Transmembrane helix</keyword>
<keyword evidence="1" id="KW-0812">Transmembrane</keyword>
<gene>
    <name evidence="2" type="ORF">HG66A1_56410</name>
</gene>
<sequence length="69" mass="8170">MHPVFLISLFTTIVFNRLNQRRSWQRSIIRWMLLKVMLIVYLKLPSQVLTCLIALPLCITLLLNQTGWT</sequence>
<evidence type="ECO:0000313" key="3">
    <source>
        <dbReference type="Proteomes" id="UP000320421"/>
    </source>
</evidence>
<keyword evidence="3" id="KW-1185">Reference proteome</keyword>
<protein>
    <submittedName>
        <fullName evidence="2">Uncharacterized protein</fullName>
    </submittedName>
</protein>
<evidence type="ECO:0000313" key="2">
    <source>
        <dbReference type="EMBL" id="QDT23816.1"/>
    </source>
</evidence>
<organism evidence="2 3">
    <name type="scientific">Gimesia chilikensis</name>
    <dbReference type="NCBI Taxonomy" id="2605989"/>
    <lineage>
        <taxon>Bacteria</taxon>
        <taxon>Pseudomonadati</taxon>
        <taxon>Planctomycetota</taxon>
        <taxon>Planctomycetia</taxon>
        <taxon>Planctomycetales</taxon>
        <taxon>Planctomycetaceae</taxon>
        <taxon>Gimesia</taxon>
    </lineage>
</organism>
<dbReference type="Proteomes" id="UP000320421">
    <property type="component" value="Chromosome"/>
</dbReference>
<reference evidence="2 3" key="1">
    <citation type="submission" date="2019-02" db="EMBL/GenBank/DDBJ databases">
        <title>Deep-cultivation of Planctomycetes and their phenomic and genomic characterization uncovers novel biology.</title>
        <authorList>
            <person name="Wiegand S."/>
            <person name="Jogler M."/>
            <person name="Boedeker C."/>
            <person name="Pinto D."/>
            <person name="Vollmers J."/>
            <person name="Rivas-Marin E."/>
            <person name="Kohn T."/>
            <person name="Peeters S.H."/>
            <person name="Heuer A."/>
            <person name="Rast P."/>
            <person name="Oberbeckmann S."/>
            <person name="Bunk B."/>
            <person name="Jeske O."/>
            <person name="Meyerdierks A."/>
            <person name="Storesund J.E."/>
            <person name="Kallscheuer N."/>
            <person name="Luecker S."/>
            <person name="Lage O.M."/>
            <person name="Pohl T."/>
            <person name="Merkel B.J."/>
            <person name="Hornburger P."/>
            <person name="Mueller R.-W."/>
            <person name="Bruemmer F."/>
            <person name="Labrenz M."/>
            <person name="Spormann A.M."/>
            <person name="Op den Camp H."/>
            <person name="Overmann J."/>
            <person name="Amann R."/>
            <person name="Jetten M.S.M."/>
            <person name="Mascher T."/>
            <person name="Medema M.H."/>
            <person name="Devos D.P."/>
            <person name="Kaster A.-K."/>
            <person name="Ovreas L."/>
            <person name="Rohde M."/>
            <person name="Galperin M.Y."/>
            <person name="Jogler C."/>
        </authorList>
    </citation>
    <scope>NUCLEOTIDE SEQUENCE [LARGE SCALE GENOMIC DNA]</scope>
    <source>
        <strain evidence="2 3">HG66A1</strain>
    </source>
</reference>
<dbReference type="AlphaFoldDB" id="A0A517PWQ8"/>
<keyword evidence="1" id="KW-0472">Membrane</keyword>
<proteinExistence type="predicted"/>
<accession>A0A517PWQ8</accession>
<dbReference type="EMBL" id="CP036266">
    <property type="protein sequence ID" value="QDT23816.1"/>
    <property type="molecule type" value="Genomic_DNA"/>
</dbReference>
<evidence type="ECO:0000256" key="1">
    <source>
        <dbReference type="SAM" id="Phobius"/>
    </source>
</evidence>